<comment type="cofactor">
    <cofactor evidence="1">
        <name>FAD</name>
        <dbReference type="ChEBI" id="CHEBI:57692"/>
    </cofactor>
</comment>
<reference evidence="8" key="1">
    <citation type="submission" date="2018-07" db="EMBL/GenBank/DDBJ databases">
        <authorList>
            <person name="Quirk P.G."/>
            <person name="Krulwich T.A."/>
        </authorList>
    </citation>
    <scope>NUCLEOTIDE SEQUENCE</scope>
</reference>
<protein>
    <recommendedName>
        <fullName evidence="9">Glucose-methanol-choline oxidoreductase</fullName>
    </recommendedName>
</protein>
<evidence type="ECO:0000256" key="2">
    <source>
        <dbReference type="ARBA" id="ARBA00010790"/>
    </source>
</evidence>
<keyword evidence="5" id="KW-0560">Oxidoreductase</keyword>
<evidence type="ECO:0000259" key="7">
    <source>
        <dbReference type="Pfam" id="PF05199"/>
    </source>
</evidence>
<dbReference type="PANTHER" id="PTHR42784:SF1">
    <property type="entry name" value="PYRANOSE 2-OXIDASE"/>
    <property type="match status" value="1"/>
</dbReference>
<evidence type="ECO:0000256" key="4">
    <source>
        <dbReference type="ARBA" id="ARBA00022827"/>
    </source>
</evidence>
<comment type="similarity">
    <text evidence="2">Belongs to the GMC oxidoreductase family.</text>
</comment>
<evidence type="ECO:0000256" key="5">
    <source>
        <dbReference type="ARBA" id="ARBA00023002"/>
    </source>
</evidence>
<dbReference type="SUPFAM" id="SSF51905">
    <property type="entry name" value="FAD/NAD(P)-binding domain"/>
    <property type="match status" value="1"/>
</dbReference>
<keyword evidence="4" id="KW-0274">FAD</keyword>
<dbReference type="InterPro" id="IPR006076">
    <property type="entry name" value="FAD-dep_OxRdtase"/>
</dbReference>
<dbReference type="InterPro" id="IPR051473">
    <property type="entry name" value="P2Ox-like"/>
</dbReference>
<dbReference type="EMBL" id="UIDG01000224">
    <property type="protein sequence ID" value="SUS06595.1"/>
    <property type="molecule type" value="Genomic_DNA"/>
</dbReference>
<gene>
    <name evidence="8" type="ORF">DF3PB_300007</name>
</gene>
<evidence type="ECO:0000256" key="1">
    <source>
        <dbReference type="ARBA" id="ARBA00001974"/>
    </source>
</evidence>
<dbReference type="Gene3D" id="3.50.50.60">
    <property type="entry name" value="FAD/NAD(P)-binding domain"/>
    <property type="match status" value="2"/>
</dbReference>
<keyword evidence="3" id="KW-0285">Flavoprotein</keyword>
<dbReference type="Pfam" id="PF05199">
    <property type="entry name" value="GMC_oxred_C"/>
    <property type="match status" value="1"/>
</dbReference>
<name>A0A380TDP8_9ZZZZ</name>
<dbReference type="Pfam" id="PF01266">
    <property type="entry name" value="DAO"/>
    <property type="match status" value="1"/>
</dbReference>
<evidence type="ECO:0000259" key="6">
    <source>
        <dbReference type="Pfam" id="PF01266"/>
    </source>
</evidence>
<evidence type="ECO:0000313" key="8">
    <source>
        <dbReference type="EMBL" id="SUS06595.1"/>
    </source>
</evidence>
<sequence>MDDDFDAIIVGSGAGGGAAAYRLATSGCRVLVLEKGAPLPHDGSTLDAGIVLSEGRFKNHAPWRDGDGAPFVPQEYYNLGGKTKWYGAALLRFGSHEFADDPAHQCRGWPFSYDALAPYYEQAEELLGVRRFAVEPDTQRIAAALERVAHGWQVEPMPLGLAADILEHPEEAVRFDGFASPRGLKSDAEVRLLDPLRNRPGIRIETNAEVVDLITAEGAPERVTGVVTADGSRFTAKTVLLAAGALSSPRLLEHHLHATGLDTVLPAAQSVGRNYKSHLLTAVVGWSPRRKTDRLRKTVVMTSEAFAHSSVQPLGATDGEIVATELPAFMPRWVADLVGNRAYGFFLQTEDGSHPDNRVSAANGFASPQLDYDRDRIAPARDEHRHFVRAFCRDLLRVGMFPIVKPIPLSGTAHACGTLIAGNDPATSVVDAFGKVHGMDGLYVVDGSILPRSSRVNPALTIYAWALRVADSLAPQLASHSGENR</sequence>
<organism evidence="8">
    <name type="scientific">metagenome</name>
    <dbReference type="NCBI Taxonomy" id="256318"/>
    <lineage>
        <taxon>unclassified sequences</taxon>
        <taxon>metagenomes</taxon>
    </lineage>
</organism>
<evidence type="ECO:0000256" key="3">
    <source>
        <dbReference type="ARBA" id="ARBA00022630"/>
    </source>
</evidence>
<dbReference type="InterPro" id="IPR036188">
    <property type="entry name" value="FAD/NAD-bd_sf"/>
</dbReference>
<accession>A0A380TDP8</accession>
<dbReference type="InterPro" id="IPR007867">
    <property type="entry name" value="GMC_OxRtase_C"/>
</dbReference>
<dbReference type="AlphaFoldDB" id="A0A380TDP8"/>
<dbReference type="PANTHER" id="PTHR42784">
    <property type="entry name" value="PYRANOSE 2-OXIDASE"/>
    <property type="match status" value="1"/>
</dbReference>
<proteinExistence type="inferred from homology"/>
<feature type="domain" description="Glucose-methanol-choline oxidoreductase C-terminal" evidence="7">
    <location>
        <begin position="411"/>
        <end position="466"/>
    </location>
</feature>
<dbReference type="GO" id="GO:0016614">
    <property type="term" value="F:oxidoreductase activity, acting on CH-OH group of donors"/>
    <property type="evidence" value="ECO:0007669"/>
    <property type="project" value="InterPro"/>
</dbReference>
<feature type="domain" description="FAD dependent oxidoreductase" evidence="6">
    <location>
        <begin position="6"/>
        <end position="255"/>
    </location>
</feature>
<evidence type="ECO:0008006" key="9">
    <source>
        <dbReference type="Google" id="ProtNLM"/>
    </source>
</evidence>